<evidence type="ECO:0000313" key="2">
    <source>
        <dbReference type="EMBL" id="EAW07684.1"/>
    </source>
</evidence>
<dbReference type="Pfam" id="PF13738">
    <property type="entry name" value="Pyr_redox_3"/>
    <property type="match status" value="1"/>
</dbReference>
<gene>
    <name evidence="2" type="ORF">ACLA_023990</name>
</gene>
<dbReference type="Proteomes" id="UP000006701">
    <property type="component" value="Unassembled WGS sequence"/>
</dbReference>
<dbReference type="eggNOG" id="KOG1399">
    <property type="taxonomic scope" value="Eukaryota"/>
</dbReference>
<dbReference type="GeneID" id="4700803"/>
<dbReference type="KEGG" id="act:ACLA_023990"/>
<sequence>MAVVNLRRLHHWALDPREIAQRWITNLGIPLKNPKHELTKLAELFHEDSWWRDMLTLDWGFHAIHKLPEIQRQVGRGTGVLRLTQNEAGVWKAYSIYTTQQELDDFEEPLGLRRAEETIETMSGGLRKGNWIERRQKQVEFQDEEPAELLVGAGQAGLNIAARLQSRGVSCLVVDRNKRIGDSWRTRYRTLVTQEPVEYTHMAYLPFPRNWPQDNPKDKLADWFEAYASIMTLNVWLPTSVNSASDDDAKAQWTVTLARGADASERVLHPRHIVWCTSHSGEPKIPTFPSQDSFKGTVYHSSQHHDAGHDIAQNFYENGAEVTMLQRSGTYVTTSEQGVLMAHEGLARGERVRDRPHTLFLDGLTAAGFALDAGVEGSGLFRTFITKAAEAGLA</sequence>
<proteinExistence type="predicted"/>
<dbReference type="InterPro" id="IPR050982">
    <property type="entry name" value="Auxin_biosynth/cation_transpt"/>
</dbReference>
<evidence type="ECO:0000256" key="1">
    <source>
        <dbReference type="ARBA" id="ARBA00023002"/>
    </source>
</evidence>
<dbReference type="HOGENOM" id="CLU_700141_0_0_1"/>
<accession>A1CPW3</accession>
<dbReference type="GO" id="GO:0004497">
    <property type="term" value="F:monooxygenase activity"/>
    <property type="evidence" value="ECO:0007669"/>
    <property type="project" value="TreeGrafter"/>
</dbReference>
<dbReference type="EMBL" id="DS027059">
    <property type="protein sequence ID" value="EAW07684.1"/>
    <property type="molecule type" value="Genomic_DNA"/>
</dbReference>
<dbReference type="InterPro" id="IPR036188">
    <property type="entry name" value="FAD/NAD-bd_sf"/>
</dbReference>
<dbReference type="OrthoDB" id="74360at2759"/>
<name>A1CPW3_ASPCL</name>
<dbReference type="AlphaFoldDB" id="A1CPW3"/>
<dbReference type="VEuPathDB" id="FungiDB:ACLA_023990"/>
<dbReference type="PANTHER" id="PTHR43539:SF24">
    <property type="entry name" value="FAD_NAD(P)-BINDING DOMAIN-CONTAINING PROTEIN-RELATED"/>
    <property type="match status" value="1"/>
</dbReference>
<keyword evidence="3" id="KW-1185">Reference proteome</keyword>
<protein>
    <submittedName>
        <fullName evidence="2">Uncharacterized protein</fullName>
    </submittedName>
</protein>
<dbReference type="SUPFAM" id="SSF51905">
    <property type="entry name" value="FAD/NAD(P)-binding domain"/>
    <property type="match status" value="1"/>
</dbReference>
<dbReference type="STRING" id="344612.A1CPW3"/>
<organism evidence="2 3">
    <name type="scientific">Aspergillus clavatus (strain ATCC 1007 / CBS 513.65 / DSM 816 / NCTC 3887 / NRRL 1 / QM 1276 / 107)</name>
    <dbReference type="NCBI Taxonomy" id="344612"/>
    <lineage>
        <taxon>Eukaryota</taxon>
        <taxon>Fungi</taxon>
        <taxon>Dikarya</taxon>
        <taxon>Ascomycota</taxon>
        <taxon>Pezizomycotina</taxon>
        <taxon>Eurotiomycetes</taxon>
        <taxon>Eurotiomycetidae</taxon>
        <taxon>Eurotiales</taxon>
        <taxon>Aspergillaceae</taxon>
        <taxon>Aspergillus</taxon>
        <taxon>Aspergillus subgen. Fumigati</taxon>
    </lineage>
</organism>
<reference evidence="2 3" key="1">
    <citation type="journal article" date="2008" name="PLoS Genet.">
        <title>Genomic islands in the pathogenic filamentous fungus Aspergillus fumigatus.</title>
        <authorList>
            <person name="Fedorova N.D."/>
            <person name="Khaldi N."/>
            <person name="Joardar V.S."/>
            <person name="Maiti R."/>
            <person name="Amedeo P."/>
            <person name="Anderson M.J."/>
            <person name="Crabtree J."/>
            <person name="Silva J.C."/>
            <person name="Badger J.H."/>
            <person name="Albarraq A."/>
            <person name="Angiuoli S."/>
            <person name="Bussey H."/>
            <person name="Bowyer P."/>
            <person name="Cotty P.J."/>
            <person name="Dyer P.S."/>
            <person name="Egan A."/>
            <person name="Galens K."/>
            <person name="Fraser-Liggett C.M."/>
            <person name="Haas B.J."/>
            <person name="Inman J.M."/>
            <person name="Kent R."/>
            <person name="Lemieux S."/>
            <person name="Malavazi I."/>
            <person name="Orvis J."/>
            <person name="Roemer T."/>
            <person name="Ronning C.M."/>
            <person name="Sundaram J.P."/>
            <person name="Sutton G."/>
            <person name="Turner G."/>
            <person name="Venter J.C."/>
            <person name="White O.R."/>
            <person name="Whitty B.R."/>
            <person name="Youngman P."/>
            <person name="Wolfe K.H."/>
            <person name="Goldman G.H."/>
            <person name="Wortman J.R."/>
            <person name="Jiang B."/>
            <person name="Denning D.W."/>
            <person name="Nierman W.C."/>
        </authorList>
    </citation>
    <scope>NUCLEOTIDE SEQUENCE [LARGE SCALE GENOMIC DNA]</scope>
    <source>
        <strain evidence="3">ATCC 1007 / CBS 513.65 / DSM 816 / NCTC 3887 / NRRL 1</strain>
    </source>
</reference>
<dbReference type="RefSeq" id="XP_001269110.1">
    <property type="nucleotide sequence ID" value="XM_001269109.1"/>
</dbReference>
<dbReference type="PANTHER" id="PTHR43539">
    <property type="entry name" value="FLAVIN-BINDING MONOOXYGENASE-LIKE PROTEIN (AFU_ORTHOLOGUE AFUA_4G09220)"/>
    <property type="match status" value="1"/>
</dbReference>
<dbReference type="GO" id="GO:0050660">
    <property type="term" value="F:flavin adenine dinucleotide binding"/>
    <property type="evidence" value="ECO:0007669"/>
    <property type="project" value="TreeGrafter"/>
</dbReference>
<keyword evidence="1" id="KW-0560">Oxidoreductase</keyword>
<evidence type="ECO:0000313" key="3">
    <source>
        <dbReference type="Proteomes" id="UP000006701"/>
    </source>
</evidence>
<dbReference type="Gene3D" id="3.50.50.60">
    <property type="entry name" value="FAD/NAD(P)-binding domain"/>
    <property type="match status" value="1"/>
</dbReference>